<feature type="non-terminal residue" evidence="1">
    <location>
        <position position="146"/>
    </location>
</feature>
<evidence type="ECO:0000313" key="1">
    <source>
        <dbReference type="EMBL" id="KIC89925.1"/>
    </source>
</evidence>
<accession>A0A0C1I788</accession>
<comment type="caution">
    <text evidence="1">The sequence shown here is derived from an EMBL/GenBank/DDBJ whole genome shotgun (WGS) entry which is preliminary data.</text>
</comment>
<feature type="non-terminal residue" evidence="1">
    <location>
        <position position="1"/>
    </location>
</feature>
<evidence type="ECO:0000313" key="2">
    <source>
        <dbReference type="Proteomes" id="UP000031408"/>
    </source>
</evidence>
<keyword evidence="2" id="KW-1185">Reference proteome</keyword>
<proteinExistence type="predicted"/>
<protein>
    <submittedName>
        <fullName evidence="1">Uncharacterized protein</fullName>
    </submittedName>
</protein>
<dbReference type="Proteomes" id="UP000031408">
    <property type="component" value="Unassembled WGS sequence"/>
</dbReference>
<dbReference type="RefSeq" id="WP_039144794.1">
    <property type="nucleotide sequence ID" value="NZ_JSVC01000062.1"/>
</dbReference>
<dbReference type="AlphaFoldDB" id="A0A0C1I788"/>
<dbReference type="EMBL" id="JSVC01000062">
    <property type="protein sequence ID" value="KIC89925.1"/>
    <property type="molecule type" value="Genomic_DNA"/>
</dbReference>
<reference evidence="1 2" key="1">
    <citation type="submission" date="2014-11" db="EMBL/GenBank/DDBJ databases">
        <title>Genome sequence of Flavihumibacter solisilvae 3-3.</title>
        <authorList>
            <person name="Zhou G."/>
            <person name="Li M."/>
            <person name="Wang G."/>
        </authorList>
    </citation>
    <scope>NUCLEOTIDE SEQUENCE [LARGE SCALE GENOMIC DNA]</scope>
    <source>
        <strain evidence="1 2">3-3</strain>
    </source>
</reference>
<sequence>LVVNETLTSTTDVVICASQLPYSWNSEIYTTAGTYTVPLVSAAGCDSIATLNLVVNETLTSTTDVVICASQLPYSWNGETYTTTGTYERTFVSAAGCDSIATLNLVVNETLNSTTDVVICASELPYSWNGETFTTTGTYERTFVSA</sequence>
<name>A0A0C1I788_9BACT</name>
<organism evidence="1 2">
    <name type="scientific">Flavihumibacter solisilvae</name>
    <dbReference type="NCBI Taxonomy" id="1349421"/>
    <lineage>
        <taxon>Bacteria</taxon>
        <taxon>Pseudomonadati</taxon>
        <taxon>Bacteroidota</taxon>
        <taxon>Chitinophagia</taxon>
        <taxon>Chitinophagales</taxon>
        <taxon>Chitinophagaceae</taxon>
        <taxon>Flavihumibacter</taxon>
    </lineage>
</organism>
<gene>
    <name evidence="1" type="ORF">OI18_23430</name>
</gene>